<dbReference type="AlphaFoldDB" id="A0A1G9HA29"/>
<sequence>MPLTRTTAVGLVGGGAMGAGIAQVALAAGHRVYLHDQRDAALQHAARAIRSGLEKWRDKGKLTAEEATAAENRLHLTSELAELAACGLVMEAIVEDLTQKQALLQALTPHLTDTCIVASNTSSLSIAALASACRHPERFLGIHFFNPAPLMPLVEVVPAVQTQPGLADEVRSLMQAWNKVPVLAKDTPGFIVNRVARPFYGEALRLLEEGIADVPTIDWAMTELGGFRMGPFALMDFIGHDVNYRVTASVFEAFFYDPRYKPSFTQKRLFEAGYWGRKAGRGFYDYATDATPPEPVRDQALGQQILGRIVAMLINEAADALFWQVATAEDLELAMTQGVHYPRGLLAWADAWGPAHVVATLDALYHHYHEDRYRASPLLRRMAQEHQHFLAHVAHA</sequence>
<dbReference type="SUPFAM" id="SSF51735">
    <property type="entry name" value="NAD(P)-binding Rossmann-fold domains"/>
    <property type="match status" value="1"/>
</dbReference>
<dbReference type="PANTHER" id="PTHR48075:SF5">
    <property type="entry name" value="3-HYDROXYBUTYRYL-COA DEHYDROGENASE"/>
    <property type="match status" value="1"/>
</dbReference>
<evidence type="ECO:0000259" key="3">
    <source>
        <dbReference type="Pfam" id="PF02737"/>
    </source>
</evidence>
<dbReference type="Pfam" id="PF02737">
    <property type="entry name" value="3HCDH_N"/>
    <property type="match status" value="1"/>
</dbReference>
<dbReference type="InterPro" id="IPR036291">
    <property type="entry name" value="NAD(P)-bd_dom_sf"/>
</dbReference>
<keyword evidence="1" id="KW-0560">Oxidoreductase</keyword>
<protein>
    <submittedName>
        <fullName evidence="4">3-hydroxybutyryl-CoA dehydrogenase</fullName>
    </submittedName>
</protein>
<dbReference type="SUPFAM" id="SSF48179">
    <property type="entry name" value="6-phosphogluconate dehydrogenase C-terminal domain-like"/>
    <property type="match status" value="2"/>
</dbReference>
<dbReference type="OrthoDB" id="9771883at2"/>
<dbReference type="Gene3D" id="1.10.1040.50">
    <property type="match status" value="1"/>
</dbReference>
<dbReference type="InterPro" id="IPR006176">
    <property type="entry name" value="3-OHacyl-CoA_DH_NAD-bd"/>
</dbReference>
<dbReference type="Gene3D" id="3.40.50.720">
    <property type="entry name" value="NAD(P)-binding Rossmann-like Domain"/>
    <property type="match status" value="1"/>
</dbReference>
<dbReference type="GO" id="GO:0008691">
    <property type="term" value="F:3-hydroxybutyryl-CoA dehydrogenase activity"/>
    <property type="evidence" value="ECO:0007669"/>
    <property type="project" value="TreeGrafter"/>
</dbReference>
<dbReference type="STRING" id="1075417.SAMN05421823_104366"/>
<dbReference type="Pfam" id="PF00725">
    <property type="entry name" value="3HCDH"/>
    <property type="match status" value="2"/>
</dbReference>
<dbReference type="PROSITE" id="PS00067">
    <property type="entry name" value="3HCDH"/>
    <property type="match status" value="1"/>
</dbReference>
<evidence type="ECO:0000313" key="4">
    <source>
        <dbReference type="EMBL" id="SDL09725.1"/>
    </source>
</evidence>
<dbReference type="RefSeq" id="WP_089682416.1">
    <property type="nucleotide sequence ID" value="NZ_FNFO01000004.1"/>
</dbReference>
<dbReference type="InterPro" id="IPR006180">
    <property type="entry name" value="3-OHacyl-CoA_DH_CS"/>
</dbReference>
<evidence type="ECO:0000256" key="1">
    <source>
        <dbReference type="ARBA" id="ARBA00023002"/>
    </source>
</evidence>
<feature type="domain" description="3-hydroxyacyl-CoA dehydrogenase C-terminal" evidence="2">
    <location>
        <begin position="306"/>
        <end position="386"/>
    </location>
</feature>
<evidence type="ECO:0000259" key="2">
    <source>
        <dbReference type="Pfam" id="PF00725"/>
    </source>
</evidence>
<dbReference type="GO" id="GO:0006635">
    <property type="term" value="P:fatty acid beta-oxidation"/>
    <property type="evidence" value="ECO:0007669"/>
    <property type="project" value="TreeGrafter"/>
</dbReference>
<dbReference type="GO" id="GO:0070403">
    <property type="term" value="F:NAD+ binding"/>
    <property type="evidence" value="ECO:0007669"/>
    <property type="project" value="InterPro"/>
</dbReference>
<organism evidence="4 5">
    <name type="scientific">Catalinimonas alkaloidigena</name>
    <dbReference type="NCBI Taxonomy" id="1075417"/>
    <lineage>
        <taxon>Bacteria</taxon>
        <taxon>Pseudomonadati</taxon>
        <taxon>Bacteroidota</taxon>
        <taxon>Cytophagia</taxon>
        <taxon>Cytophagales</taxon>
        <taxon>Catalimonadaceae</taxon>
        <taxon>Catalinimonas</taxon>
    </lineage>
</organism>
<dbReference type="InterPro" id="IPR008927">
    <property type="entry name" value="6-PGluconate_DH-like_C_sf"/>
</dbReference>
<dbReference type="EMBL" id="FNFO01000004">
    <property type="protein sequence ID" value="SDL09725.1"/>
    <property type="molecule type" value="Genomic_DNA"/>
</dbReference>
<accession>A0A1G9HA29</accession>
<dbReference type="Proteomes" id="UP000198510">
    <property type="component" value="Unassembled WGS sequence"/>
</dbReference>
<gene>
    <name evidence="4" type="ORF">SAMN05421823_104366</name>
</gene>
<dbReference type="FunFam" id="3.40.50.720:FF:000009">
    <property type="entry name" value="Fatty oxidation complex, alpha subunit"/>
    <property type="match status" value="1"/>
</dbReference>
<feature type="domain" description="3-hydroxyacyl-CoA dehydrogenase NAD binding" evidence="3">
    <location>
        <begin position="9"/>
        <end position="187"/>
    </location>
</feature>
<keyword evidence="5" id="KW-1185">Reference proteome</keyword>
<dbReference type="PANTHER" id="PTHR48075">
    <property type="entry name" value="3-HYDROXYACYL-COA DEHYDROGENASE FAMILY PROTEIN"/>
    <property type="match status" value="1"/>
</dbReference>
<reference evidence="4 5" key="1">
    <citation type="submission" date="2016-10" db="EMBL/GenBank/DDBJ databases">
        <authorList>
            <person name="de Groot N.N."/>
        </authorList>
    </citation>
    <scope>NUCLEOTIDE SEQUENCE [LARGE SCALE GENOMIC DNA]</scope>
    <source>
        <strain evidence="4 5">DSM 25186</strain>
    </source>
</reference>
<feature type="domain" description="3-hydroxyacyl-CoA dehydrogenase C-terminal" evidence="2">
    <location>
        <begin position="189"/>
        <end position="286"/>
    </location>
</feature>
<name>A0A1G9HA29_9BACT</name>
<dbReference type="InterPro" id="IPR006108">
    <property type="entry name" value="3HC_DH_C"/>
</dbReference>
<evidence type="ECO:0000313" key="5">
    <source>
        <dbReference type="Proteomes" id="UP000198510"/>
    </source>
</evidence>
<proteinExistence type="predicted"/>